<evidence type="ECO:0000256" key="4">
    <source>
        <dbReference type="ARBA" id="ARBA00022475"/>
    </source>
</evidence>
<dbReference type="EMBL" id="CP016786">
    <property type="protein sequence ID" value="ASW44004.1"/>
    <property type="molecule type" value="Genomic_DNA"/>
</dbReference>
<dbReference type="GO" id="GO:0071555">
    <property type="term" value="P:cell wall organization"/>
    <property type="evidence" value="ECO:0007669"/>
    <property type="project" value="UniProtKB-KW"/>
</dbReference>
<dbReference type="KEGG" id="cia:BEN51_11060"/>
<dbReference type="InterPro" id="IPR001460">
    <property type="entry name" value="PCN-bd_Tpept"/>
</dbReference>
<evidence type="ECO:0000256" key="11">
    <source>
        <dbReference type="SAM" id="Coils"/>
    </source>
</evidence>
<evidence type="ECO:0000256" key="7">
    <source>
        <dbReference type="ARBA" id="ARBA00022984"/>
    </source>
</evidence>
<dbReference type="InterPro" id="IPR005311">
    <property type="entry name" value="PBP_dimer"/>
</dbReference>
<feature type="compositionally biased region" description="Low complexity" evidence="12">
    <location>
        <begin position="975"/>
        <end position="985"/>
    </location>
</feature>
<name>A0A343JEP6_9CLOT</name>
<feature type="domain" description="Penicillin-binding protein transpeptidase" evidence="14">
    <location>
        <begin position="771"/>
        <end position="930"/>
    </location>
</feature>
<evidence type="ECO:0000256" key="9">
    <source>
        <dbReference type="ARBA" id="ARBA00023136"/>
    </source>
</evidence>
<keyword evidence="11" id="KW-0175">Coiled coil</keyword>
<dbReference type="GO" id="GO:0005886">
    <property type="term" value="C:plasma membrane"/>
    <property type="evidence" value="ECO:0007669"/>
    <property type="project" value="UniProtKB-SubCell"/>
</dbReference>
<feature type="transmembrane region" description="Helical" evidence="13">
    <location>
        <begin position="12"/>
        <end position="35"/>
    </location>
</feature>
<feature type="coiled-coil region" evidence="11">
    <location>
        <begin position="672"/>
        <end position="740"/>
    </location>
</feature>
<evidence type="ECO:0000256" key="5">
    <source>
        <dbReference type="ARBA" id="ARBA00022692"/>
    </source>
</evidence>
<dbReference type="RefSeq" id="WP_119866131.1">
    <property type="nucleotide sequence ID" value="NZ_CP016786.1"/>
</dbReference>
<dbReference type="Gene3D" id="3.40.710.10">
    <property type="entry name" value="DD-peptidase/beta-lactamase superfamily"/>
    <property type="match status" value="2"/>
</dbReference>
<dbReference type="PANTHER" id="PTHR30627:SF2">
    <property type="entry name" value="PEPTIDOGLYCAN D,D-TRANSPEPTIDASE MRDA"/>
    <property type="match status" value="1"/>
</dbReference>
<organism evidence="16 17">
    <name type="scientific">Clostridium isatidis</name>
    <dbReference type="NCBI Taxonomy" id="182773"/>
    <lineage>
        <taxon>Bacteria</taxon>
        <taxon>Bacillati</taxon>
        <taxon>Bacillota</taxon>
        <taxon>Clostridia</taxon>
        <taxon>Eubacteriales</taxon>
        <taxon>Clostridiaceae</taxon>
        <taxon>Clostridium</taxon>
    </lineage>
</organism>
<dbReference type="Gene3D" id="3.90.1310.10">
    <property type="entry name" value="Penicillin-binding protein 2a (Domain 2)"/>
    <property type="match status" value="2"/>
</dbReference>
<dbReference type="OrthoDB" id="9757901at2"/>
<evidence type="ECO:0000256" key="2">
    <source>
        <dbReference type="ARBA" id="ARBA00004236"/>
    </source>
</evidence>
<keyword evidence="5 13" id="KW-0812">Transmembrane</keyword>
<keyword evidence="17" id="KW-1185">Reference proteome</keyword>
<feature type="region of interest" description="Disordered" evidence="12">
    <location>
        <begin position="963"/>
        <end position="985"/>
    </location>
</feature>
<feature type="domain" description="Penicillin-binding protein dimerisation" evidence="15">
    <location>
        <begin position="58"/>
        <end position="376"/>
    </location>
</feature>
<evidence type="ECO:0000256" key="10">
    <source>
        <dbReference type="ARBA" id="ARBA00023316"/>
    </source>
</evidence>
<dbReference type="SUPFAM" id="SSF56519">
    <property type="entry name" value="Penicillin binding protein dimerisation domain"/>
    <property type="match status" value="1"/>
</dbReference>
<evidence type="ECO:0000256" key="6">
    <source>
        <dbReference type="ARBA" id="ARBA00022960"/>
    </source>
</evidence>
<dbReference type="PANTHER" id="PTHR30627">
    <property type="entry name" value="PEPTIDOGLYCAN D,D-TRANSPEPTIDASE"/>
    <property type="match status" value="1"/>
</dbReference>
<dbReference type="Pfam" id="PF03717">
    <property type="entry name" value="PBP_dimer"/>
    <property type="match status" value="1"/>
</dbReference>
<dbReference type="GO" id="GO:0008658">
    <property type="term" value="F:penicillin binding"/>
    <property type="evidence" value="ECO:0007669"/>
    <property type="project" value="InterPro"/>
</dbReference>
<reference evidence="16 17" key="1">
    <citation type="submission" date="2016-08" db="EMBL/GenBank/DDBJ databases">
        <title>Complete Genome Sequence Of The Indigo Reducing Clostridium isatidis DSM15098.</title>
        <authorList>
            <person name="Little G.T."/>
            <person name="Minton N.P."/>
        </authorList>
    </citation>
    <scope>NUCLEOTIDE SEQUENCE [LARGE SCALE GENOMIC DNA]</scope>
    <source>
        <strain evidence="16 17">DSM 15098</strain>
    </source>
</reference>
<comment type="subcellular location">
    <subcellularLocation>
        <location evidence="2">Cell membrane</location>
    </subcellularLocation>
    <subcellularLocation>
        <location evidence="1">Membrane</location>
        <topology evidence="1">Single-pass membrane protein</topology>
    </subcellularLocation>
</comment>
<dbReference type="GO" id="GO:0009252">
    <property type="term" value="P:peptidoglycan biosynthetic process"/>
    <property type="evidence" value="ECO:0007669"/>
    <property type="project" value="UniProtKB-KW"/>
</dbReference>
<feature type="domain" description="Penicillin-binding protein transpeptidase" evidence="14">
    <location>
        <begin position="423"/>
        <end position="731"/>
    </location>
</feature>
<evidence type="ECO:0000259" key="14">
    <source>
        <dbReference type="Pfam" id="PF00905"/>
    </source>
</evidence>
<dbReference type="GO" id="GO:0071972">
    <property type="term" value="F:peptidoglycan L,D-transpeptidase activity"/>
    <property type="evidence" value="ECO:0007669"/>
    <property type="project" value="TreeGrafter"/>
</dbReference>
<sequence length="985" mass="110947">MIVNKPKKKKKISRYTVLNIIMGILFSAIILKLLYIQVYKHAEYKEKADVGSTRFISEKAPRGKIYDSEGNVLATNIQTYTLTYTKPSDDSEYFYETMDEVFQILSDNNEKVEDDLLLKIDSSGKFYFDFKTDDVETKKTLEVRFKRDRGLNEKIEKELFPGNKEELTEEQIEEVNNELLKISAEETFYELVKLYSLEEAINKKPIQEEGESDEAYEARLKAYDEKMESYEDKSGKEIFDELVENGYSLEKIRSYVVVKDAIKISSFQGSRSVDIATNIKKDTAFIMYQKSNDLPGIDVVIEPIRFYPYNNLASAAIGYLSKINSSNEENYELRGYDASTDLIGVAGIESAFEDQLRGTKGGTTVKVNSKGKITEELFKLDSYPGNNIHLTINKNVQYAAEQAMKDTMERIMRQGISANATRGAVVAIEVNTGRVIAMVSYPTYDPNIFSIPGRLTDEQYKAYFAPDIESFAKEYMQRTGATGNIDELFPVNEETGKRYDGIDVYPKPFFNYATQGLLPPGSTFKPLTAIAALMEGVVSPYEYINDTNGTWDKTGQVLRNFEGHANGPTDVRKALEVSSNVFFYEMGYRLWKNYGGEIEDLDNLAKYAYKFGLGVEFGTDNPSTGIQIEENFGQVYNFKSWRKTIADNPMFEIVNALKAGNYYMYSFIPFDISDNENDSDELKEAKTVLKEEMKAALLKIGTDEQVTNNTEFSASLIPYIKKIMEVSDAYKANVEEASNRRSVDLDEEAGVIGDAIAYYIVNNMASEITTEGQIVNSAIGQGMNNFTPLQMANYVATLASGGVRYKVTLVDKITSPTGEVIKEFKPEVVDRLDIPEEFLQAVKDGMYRVNTSPSNGTAYQSFANFPIKVGGKTGTADFANDDAVYRKQGRKAYGNYISMAPLDNPQIAIFSTIYDGSRGSEAATIHKAIYEAYFKDELLKIDPNYGSKSESFKKYVLESPLKDNKDDSIKLDNQETTTTTENAEQ</sequence>
<keyword evidence="7" id="KW-0573">Peptidoglycan synthesis</keyword>
<keyword evidence="10" id="KW-0961">Cell wall biogenesis/degradation</keyword>
<evidence type="ECO:0000313" key="16">
    <source>
        <dbReference type="EMBL" id="ASW44004.1"/>
    </source>
</evidence>
<evidence type="ECO:0000256" key="3">
    <source>
        <dbReference type="ARBA" id="ARBA00007171"/>
    </source>
</evidence>
<dbReference type="Pfam" id="PF00905">
    <property type="entry name" value="Transpeptidase"/>
    <property type="match status" value="2"/>
</dbReference>
<feature type="compositionally biased region" description="Basic and acidic residues" evidence="12">
    <location>
        <begin position="963"/>
        <end position="973"/>
    </location>
</feature>
<comment type="similarity">
    <text evidence="3">Belongs to the transpeptidase family.</text>
</comment>
<evidence type="ECO:0000256" key="8">
    <source>
        <dbReference type="ARBA" id="ARBA00022989"/>
    </source>
</evidence>
<proteinExistence type="inferred from homology"/>
<protein>
    <submittedName>
        <fullName evidence="16">Penicillin-binding protein</fullName>
    </submittedName>
</protein>
<evidence type="ECO:0000256" key="1">
    <source>
        <dbReference type="ARBA" id="ARBA00004167"/>
    </source>
</evidence>
<keyword evidence="8 13" id="KW-1133">Transmembrane helix</keyword>
<dbReference type="InterPro" id="IPR036138">
    <property type="entry name" value="PBP_dimer_sf"/>
</dbReference>
<evidence type="ECO:0000259" key="15">
    <source>
        <dbReference type="Pfam" id="PF03717"/>
    </source>
</evidence>
<dbReference type="GO" id="GO:0008360">
    <property type="term" value="P:regulation of cell shape"/>
    <property type="evidence" value="ECO:0007669"/>
    <property type="project" value="UniProtKB-KW"/>
</dbReference>
<evidence type="ECO:0000313" key="17">
    <source>
        <dbReference type="Proteomes" id="UP000264883"/>
    </source>
</evidence>
<evidence type="ECO:0000256" key="13">
    <source>
        <dbReference type="SAM" id="Phobius"/>
    </source>
</evidence>
<keyword evidence="6" id="KW-0133">Cell shape</keyword>
<dbReference type="Proteomes" id="UP000264883">
    <property type="component" value="Chromosome"/>
</dbReference>
<dbReference type="InterPro" id="IPR012338">
    <property type="entry name" value="Beta-lactam/transpept-like"/>
</dbReference>
<dbReference type="InterPro" id="IPR050515">
    <property type="entry name" value="Beta-lactam/transpept"/>
</dbReference>
<keyword evidence="9 13" id="KW-0472">Membrane</keyword>
<keyword evidence="4" id="KW-1003">Cell membrane</keyword>
<accession>A0A343JEP6</accession>
<gene>
    <name evidence="16" type="ORF">BEN51_11060</name>
</gene>
<dbReference type="SUPFAM" id="SSF56601">
    <property type="entry name" value="beta-lactamase/transpeptidase-like"/>
    <property type="match status" value="1"/>
</dbReference>
<evidence type="ECO:0000256" key="12">
    <source>
        <dbReference type="SAM" id="MobiDB-lite"/>
    </source>
</evidence>
<dbReference type="AlphaFoldDB" id="A0A343JEP6"/>